<sequence>MINRGSYYKLVKFEVPCRFSVYIRIPSKDRESAMSPSFRLWCGVSTMAWWEDFLHLDARLRERVAPSHCSPTGEQVPCLLQSLPVLARHDAEKAPHPLCMRPMRKHTTWT</sequence>
<dbReference type="AlphaFoldDB" id="A0A9P5ZP18"/>
<organism evidence="1 2">
    <name type="scientific">Pleurotus eryngii</name>
    <name type="common">Boletus of the steppes</name>
    <dbReference type="NCBI Taxonomy" id="5323"/>
    <lineage>
        <taxon>Eukaryota</taxon>
        <taxon>Fungi</taxon>
        <taxon>Dikarya</taxon>
        <taxon>Basidiomycota</taxon>
        <taxon>Agaricomycotina</taxon>
        <taxon>Agaricomycetes</taxon>
        <taxon>Agaricomycetidae</taxon>
        <taxon>Agaricales</taxon>
        <taxon>Pleurotineae</taxon>
        <taxon>Pleurotaceae</taxon>
        <taxon>Pleurotus</taxon>
    </lineage>
</organism>
<comment type="caution">
    <text evidence="1">The sequence shown here is derived from an EMBL/GenBank/DDBJ whole genome shotgun (WGS) entry which is preliminary data.</text>
</comment>
<evidence type="ECO:0000313" key="2">
    <source>
        <dbReference type="Proteomes" id="UP000807025"/>
    </source>
</evidence>
<name>A0A9P5ZP18_PLEER</name>
<proteinExistence type="predicted"/>
<reference evidence="1" key="1">
    <citation type="submission" date="2020-11" db="EMBL/GenBank/DDBJ databases">
        <authorList>
            <consortium name="DOE Joint Genome Institute"/>
            <person name="Ahrendt S."/>
            <person name="Riley R."/>
            <person name="Andreopoulos W."/>
            <person name="Labutti K."/>
            <person name="Pangilinan J."/>
            <person name="Ruiz-Duenas F.J."/>
            <person name="Barrasa J.M."/>
            <person name="Sanchez-Garcia M."/>
            <person name="Camarero S."/>
            <person name="Miyauchi S."/>
            <person name="Serrano A."/>
            <person name="Linde D."/>
            <person name="Babiker R."/>
            <person name="Drula E."/>
            <person name="Ayuso-Fernandez I."/>
            <person name="Pacheco R."/>
            <person name="Padilla G."/>
            <person name="Ferreira P."/>
            <person name="Barriuso J."/>
            <person name="Kellner H."/>
            <person name="Castanera R."/>
            <person name="Alfaro M."/>
            <person name="Ramirez L."/>
            <person name="Pisabarro A.G."/>
            <person name="Kuo A."/>
            <person name="Tritt A."/>
            <person name="Lipzen A."/>
            <person name="He G."/>
            <person name="Yan M."/>
            <person name="Ng V."/>
            <person name="Cullen D."/>
            <person name="Martin F."/>
            <person name="Rosso M.-N."/>
            <person name="Henrissat B."/>
            <person name="Hibbett D."/>
            <person name="Martinez A.T."/>
            <person name="Grigoriev I.V."/>
        </authorList>
    </citation>
    <scope>NUCLEOTIDE SEQUENCE</scope>
    <source>
        <strain evidence="1">ATCC 90797</strain>
    </source>
</reference>
<accession>A0A9P5ZP18</accession>
<dbReference type="EMBL" id="MU154611">
    <property type="protein sequence ID" value="KAF9491832.1"/>
    <property type="molecule type" value="Genomic_DNA"/>
</dbReference>
<protein>
    <submittedName>
        <fullName evidence="1">Uncharacterized protein</fullName>
    </submittedName>
</protein>
<dbReference type="Proteomes" id="UP000807025">
    <property type="component" value="Unassembled WGS sequence"/>
</dbReference>
<evidence type="ECO:0000313" key="1">
    <source>
        <dbReference type="EMBL" id="KAF9491832.1"/>
    </source>
</evidence>
<gene>
    <name evidence="1" type="ORF">BDN71DRAFT_1277572</name>
</gene>
<keyword evidence="2" id="KW-1185">Reference proteome</keyword>